<dbReference type="InterPro" id="IPR029055">
    <property type="entry name" value="Ntn_hydrolases_N"/>
</dbReference>
<feature type="non-terminal residue" evidence="1">
    <location>
        <position position="37"/>
    </location>
</feature>
<gene>
    <name evidence="1" type="ORF">METZ01_LOCUS277265</name>
</gene>
<proteinExistence type="predicted"/>
<evidence type="ECO:0008006" key="2">
    <source>
        <dbReference type="Google" id="ProtNLM"/>
    </source>
</evidence>
<dbReference type="AlphaFoldDB" id="A0A382KP09"/>
<evidence type="ECO:0000313" key="1">
    <source>
        <dbReference type="EMBL" id="SVC24411.1"/>
    </source>
</evidence>
<dbReference type="EMBL" id="UINC01080972">
    <property type="protein sequence ID" value="SVC24411.1"/>
    <property type="molecule type" value="Genomic_DNA"/>
</dbReference>
<protein>
    <recommendedName>
        <fullName evidence="2">Glutamine amidotransferase type-2 domain-containing protein</fullName>
    </recommendedName>
</protein>
<reference evidence="1" key="1">
    <citation type="submission" date="2018-05" db="EMBL/GenBank/DDBJ databases">
        <authorList>
            <person name="Lanie J.A."/>
            <person name="Ng W.-L."/>
            <person name="Kazmierczak K.M."/>
            <person name="Andrzejewski T.M."/>
            <person name="Davidsen T.M."/>
            <person name="Wayne K.J."/>
            <person name="Tettelin H."/>
            <person name="Glass J.I."/>
            <person name="Rusch D."/>
            <person name="Podicherti R."/>
            <person name="Tsui H.-C.T."/>
            <person name="Winkler M.E."/>
        </authorList>
    </citation>
    <scope>NUCLEOTIDE SEQUENCE</scope>
</reference>
<accession>A0A382KP09</accession>
<name>A0A382KP09_9ZZZZ</name>
<organism evidence="1">
    <name type="scientific">marine metagenome</name>
    <dbReference type="NCBI Taxonomy" id="408172"/>
    <lineage>
        <taxon>unclassified sequences</taxon>
        <taxon>metagenomes</taxon>
        <taxon>ecological metagenomes</taxon>
    </lineage>
</organism>
<sequence length="37" mass="4145">MQHRGQDAAGIITYKNRMHKSKGSGLVKDIFTDKKIA</sequence>
<dbReference type="Gene3D" id="3.60.20.10">
    <property type="entry name" value="Glutamine Phosphoribosylpyrophosphate, subunit 1, domain 1"/>
    <property type="match status" value="1"/>
</dbReference>